<dbReference type="EMBL" id="CAADIP010000032">
    <property type="protein sequence ID" value="VFR93047.1"/>
    <property type="molecule type" value="Genomic_DNA"/>
</dbReference>
<accession>A0A484RQ90</accession>
<dbReference type="EMBL" id="CAADIO010000027">
    <property type="protein sequence ID" value="VFR92135.1"/>
    <property type="molecule type" value="Genomic_DNA"/>
</dbReference>
<organism evidence="2">
    <name type="scientific">plant metagenome</name>
    <dbReference type="NCBI Taxonomy" id="1297885"/>
    <lineage>
        <taxon>unclassified sequences</taxon>
        <taxon>metagenomes</taxon>
        <taxon>organismal metagenomes</taxon>
    </lineage>
</organism>
<proteinExistence type="predicted"/>
<evidence type="ECO:0000313" key="5">
    <source>
        <dbReference type="EMBL" id="VFR86871.1"/>
    </source>
</evidence>
<evidence type="ECO:0000313" key="2">
    <source>
        <dbReference type="EMBL" id="VFR52286.1"/>
    </source>
</evidence>
<evidence type="ECO:0000313" key="7">
    <source>
        <dbReference type="EMBL" id="VFR93047.1"/>
    </source>
</evidence>
<name>A0A484RQ90_9ZZZZ</name>
<dbReference type="EMBL" id="CAADID010000013">
    <property type="protein sequence ID" value="VFR64084.1"/>
    <property type="molecule type" value="Genomic_DNA"/>
</dbReference>
<dbReference type="EMBL" id="CAADIZ010000062">
    <property type="protein sequence ID" value="VFS31201.1"/>
    <property type="molecule type" value="Genomic_DNA"/>
</dbReference>
<evidence type="ECO:0000313" key="4">
    <source>
        <dbReference type="EMBL" id="VFR64084.1"/>
    </source>
</evidence>
<dbReference type="AlphaFoldDB" id="A0A484RQ90"/>
<dbReference type="EMBL" id="CAADII010000028">
    <property type="protein sequence ID" value="VFR54424.1"/>
    <property type="molecule type" value="Genomic_DNA"/>
</dbReference>
<reference evidence="2" key="1">
    <citation type="submission" date="2019-03" db="EMBL/GenBank/DDBJ databases">
        <authorList>
            <person name="Danneels B."/>
        </authorList>
    </citation>
    <scope>NUCLEOTIDE SEQUENCE</scope>
</reference>
<dbReference type="EMBL" id="CAADIG010000040">
    <property type="protein sequence ID" value="VFR52286.1"/>
    <property type="molecule type" value="Genomic_DNA"/>
</dbReference>
<dbReference type="EMBL" id="CAADHY010000027">
    <property type="protein sequence ID" value="VFR31053.1"/>
    <property type="molecule type" value="Genomic_DNA"/>
</dbReference>
<dbReference type="EMBL" id="CAADIK010000068">
    <property type="protein sequence ID" value="VFR86871.1"/>
    <property type="molecule type" value="Genomic_DNA"/>
</dbReference>
<sequence>MPDYDRHGDSFIGLSATARQRVASLSYNQTAFPRRPCGSTMGFP</sequence>
<gene>
    <name evidence="1" type="ORF">AMP9_4703</name>
    <name evidence="2" type="ORF">ANT2_4522</name>
    <name evidence="4" type="ORF">ANT3_4526</name>
    <name evidence="3" type="ORF">BRI6_4496</name>
    <name evidence="5" type="ORF">BRI9_4556</name>
    <name evidence="7" type="ORF">IVO3_4553</name>
    <name evidence="6" type="ORF">RAN3_4404</name>
    <name evidence="8" type="ORF">RAN7_4485</name>
</gene>
<evidence type="ECO:0000313" key="1">
    <source>
        <dbReference type="EMBL" id="VFR31053.1"/>
    </source>
</evidence>
<evidence type="ECO:0000313" key="8">
    <source>
        <dbReference type="EMBL" id="VFS31201.1"/>
    </source>
</evidence>
<evidence type="ECO:0000313" key="6">
    <source>
        <dbReference type="EMBL" id="VFR92135.1"/>
    </source>
</evidence>
<evidence type="ECO:0000313" key="3">
    <source>
        <dbReference type="EMBL" id="VFR54424.1"/>
    </source>
</evidence>
<protein>
    <submittedName>
        <fullName evidence="2">Uncharacterized protein</fullName>
    </submittedName>
</protein>